<evidence type="ECO:0000256" key="1">
    <source>
        <dbReference type="SAM" id="MobiDB-lite"/>
    </source>
</evidence>
<evidence type="ECO:0008006" key="4">
    <source>
        <dbReference type="Google" id="ProtNLM"/>
    </source>
</evidence>
<sequence>MTKPVNLRQYRKQKARKDRAAVAETNRVAHGTPKALRDAAEAERLRRLAELDGKKRDDS</sequence>
<keyword evidence="3" id="KW-1185">Reference proteome</keyword>
<proteinExistence type="predicted"/>
<evidence type="ECO:0000313" key="3">
    <source>
        <dbReference type="Proteomes" id="UP000001964"/>
    </source>
</evidence>
<dbReference type="AlphaFoldDB" id="Q0AMZ8"/>
<organism evidence="2 3">
    <name type="scientific">Maricaulis maris (strain MCS10)</name>
    <name type="common">Caulobacter maris</name>
    <dbReference type="NCBI Taxonomy" id="394221"/>
    <lineage>
        <taxon>Bacteria</taxon>
        <taxon>Pseudomonadati</taxon>
        <taxon>Pseudomonadota</taxon>
        <taxon>Alphaproteobacteria</taxon>
        <taxon>Maricaulales</taxon>
        <taxon>Maricaulaceae</taxon>
        <taxon>Maricaulis</taxon>
    </lineage>
</organism>
<dbReference type="InterPro" id="IPR025227">
    <property type="entry name" value="DUF4169"/>
</dbReference>
<dbReference type="STRING" id="394221.Mmar10_2047"/>
<evidence type="ECO:0000313" key="2">
    <source>
        <dbReference type="EMBL" id="ABI66339.1"/>
    </source>
</evidence>
<dbReference type="EMBL" id="CP000449">
    <property type="protein sequence ID" value="ABI66339.1"/>
    <property type="molecule type" value="Genomic_DNA"/>
</dbReference>
<dbReference type="OrthoDB" id="7192657at2"/>
<dbReference type="Pfam" id="PF13770">
    <property type="entry name" value="DUF4169"/>
    <property type="match status" value="1"/>
</dbReference>
<reference evidence="2 3" key="1">
    <citation type="submission" date="2006-08" db="EMBL/GenBank/DDBJ databases">
        <title>Complete sequence of Maricaulis maris MCS10.</title>
        <authorList>
            <consortium name="US DOE Joint Genome Institute"/>
            <person name="Copeland A."/>
            <person name="Lucas S."/>
            <person name="Lapidus A."/>
            <person name="Barry K."/>
            <person name="Detter J.C."/>
            <person name="Glavina del Rio T."/>
            <person name="Hammon N."/>
            <person name="Israni S."/>
            <person name="Dalin E."/>
            <person name="Tice H."/>
            <person name="Pitluck S."/>
            <person name="Saunders E."/>
            <person name="Brettin T."/>
            <person name="Bruce D."/>
            <person name="Han C."/>
            <person name="Tapia R."/>
            <person name="Gilna P."/>
            <person name="Schmutz J."/>
            <person name="Larimer F."/>
            <person name="Land M."/>
            <person name="Hauser L."/>
            <person name="Kyrpides N."/>
            <person name="Mikhailova N."/>
            <person name="Viollier P."/>
            <person name="Stephens C."/>
            <person name="Richardson P."/>
        </authorList>
    </citation>
    <scope>NUCLEOTIDE SEQUENCE [LARGE SCALE GENOMIC DNA]</scope>
    <source>
        <strain evidence="2 3">MCS10</strain>
    </source>
</reference>
<dbReference type="HOGENOM" id="CLU_187649_3_2_5"/>
<gene>
    <name evidence="2" type="ordered locus">Mmar10_2047</name>
</gene>
<protein>
    <recommendedName>
        <fullName evidence="4">DUF4169 domain-containing protein</fullName>
    </recommendedName>
</protein>
<dbReference type="KEGG" id="mmr:Mmar10_2047"/>
<dbReference type="Proteomes" id="UP000001964">
    <property type="component" value="Chromosome"/>
</dbReference>
<feature type="region of interest" description="Disordered" evidence="1">
    <location>
        <begin position="1"/>
        <end position="38"/>
    </location>
</feature>
<name>Q0AMZ8_MARMM</name>
<dbReference type="RefSeq" id="WP_011643984.1">
    <property type="nucleotide sequence ID" value="NC_008347.1"/>
</dbReference>
<accession>Q0AMZ8</accession>